<sequence>MTPIPRPRNNTIDILRGIAIFTMVAANFSASLLQAEDKVLAFRLYGTFAAPLFIFLAGMMVVMTQTRHRHFSHYLHRGLLIIGVACLLDIIIWQLWPLLGYDVLYLTGLAIPCVAVLSRYCQPIARLILAAILLLSAPALQKLFGYREELVSVELAALSFPDYLHLLFSASTAQRLLLDGWFPLIPWLGFALVGSALGSYTVKGYALTARSLLIIGLTTACIGIAIWLWQQPHLVIREGYSELFYPPSIGYALTACGLILTGFYAVAHTQHWALHQPFLKLGHASLFMYLFHQLFLVTALKPIAAFNNLPLVPFLLLYVTVISLMVAIGYGLAVFKQRQKNLPFIVRFLLGG</sequence>
<feature type="transmembrane region" description="Helical" evidence="1">
    <location>
        <begin position="181"/>
        <end position="200"/>
    </location>
</feature>
<dbReference type="EMBL" id="CP022129">
    <property type="protein sequence ID" value="ASF47473.1"/>
    <property type="molecule type" value="Genomic_DNA"/>
</dbReference>
<evidence type="ECO:0000259" key="2">
    <source>
        <dbReference type="Pfam" id="PF07786"/>
    </source>
</evidence>
<dbReference type="InterPro" id="IPR012429">
    <property type="entry name" value="HGSNAT_cat"/>
</dbReference>
<protein>
    <recommendedName>
        <fullName evidence="2">Heparan-alpha-glucosaminide N-acetyltransferase catalytic domain-containing protein</fullName>
    </recommendedName>
</protein>
<keyword evidence="1" id="KW-0812">Transmembrane</keyword>
<feature type="transmembrane region" description="Helical" evidence="1">
    <location>
        <begin position="124"/>
        <end position="144"/>
    </location>
</feature>
<dbReference type="RefSeq" id="WP_088620345.1">
    <property type="nucleotide sequence ID" value="NZ_CP022129.1"/>
</dbReference>
<gene>
    <name evidence="3" type="ORF">CEK71_16175</name>
</gene>
<dbReference type="Proteomes" id="UP000197019">
    <property type="component" value="Chromosome"/>
</dbReference>
<feature type="transmembrane region" description="Helical" evidence="1">
    <location>
        <begin position="286"/>
        <end position="305"/>
    </location>
</feature>
<feature type="transmembrane region" description="Helical" evidence="1">
    <location>
        <begin position="212"/>
        <end position="229"/>
    </location>
</feature>
<name>A0A1Z4C1R2_9GAMM</name>
<feature type="transmembrane region" description="Helical" evidence="1">
    <location>
        <begin position="74"/>
        <end position="93"/>
    </location>
</feature>
<dbReference type="Pfam" id="PF07786">
    <property type="entry name" value="HGSNAT_cat"/>
    <property type="match status" value="1"/>
</dbReference>
<feature type="transmembrane region" description="Helical" evidence="1">
    <location>
        <begin position="99"/>
        <end position="117"/>
    </location>
</feature>
<keyword evidence="1" id="KW-1133">Transmembrane helix</keyword>
<keyword evidence="1" id="KW-0472">Membrane</keyword>
<dbReference type="KEGG" id="mpsy:CEK71_16175"/>
<evidence type="ECO:0000313" key="4">
    <source>
        <dbReference type="Proteomes" id="UP000197019"/>
    </source>
</evidence>
<feature type="transmembrane region" description="Helical" evidence="1">
    <location>
        <begin position="42"/>
        <end position="62"/>
    </location>
</feature>
<reference evidence="3 4" key="1">
    <citation type="submission" date="2017-06" db="EMBL/GenBank/DDBJ databases">
        <title>Genome Sequencing of the methanotroph Methylovulum psychrotolerants str. HV10-M2 isolated from a high-altitude environment.</title>
        <authorList>
            <person name="Mateos-Rivera A."/>
        </authorList>
    </citation>
    <scope>NUCLEOTIDE SEQUENCE [LARGE SCALE GENOMIC DNA]</scope>
    <source>
        <strain evidence="3 4">HV10_M2</strain>
    </source>
</reference>
<organism evidence="3 4">
    <name type="scientific">Methylovulum psychrotolerans</name>
    <dbReference type="NCBI Taxonomy" id="1704499"/>
    <lineage>
        <taxon>Bacteria</taxon>
        <taxon>Pseudomonadati</taxon>
        <taxon>Pseudomonadota</taxon>
        <taxon>Gammaproteobacteria</taxon>
        <taxon>Methylococcales</taxon>
        <taxon>Methylococcaceae</taxon>
        <taxon>Methylovulum</taxon>
    </lineage>
</organism>
<proteinExistence type="predicted"/>
<evidence type="ECO:0000313" key="3">
    <source>
        <dbReference type="EMBL" id="ASF47473.1"/>
    </source>
</evidence>
<dbReference type="OrthoDB" id="9807744at2"/>
<accession>A0A1Z4C1R2</accession>
<feature type="transmembrane region" description="Helical" evidence="1">
    <location>
        <begin position="249"/>
        <end position="266"/>
    </location>
</feature>
<dbReference type="AlphaFoldDB" id="A0A1Z4C1R2"/>
<feature type="transmembrane region" description="Helical" evidence="1">
    <location>
        <begin position="311"/>
        <end position="335"/>
    </location>
</feature>
<feature type="domain" description="Heparan-alpha-glucosaminide N-acetyltransferase catalytic" evidence="2">
    <location>
        <begin position="8"/>
        <end position="211"/>
    </location>
</feature>
<feature type="transmembrane region" description="Helical" evidence="1">
    <location>
        <begin position="12"/>
        <end position="30"/>
    </location>
</feature>
<evidence type="ECO:0000256" key="1">
    <source>
        <dbReference type="SAM" id="Phobius"/>
    </source>
</evidence>
<keyword evidence="4" id="KW-1185">Reference proteome</keyword>